<evidence type="ECO:0000256" key="1">
    <source>
        <dbReference type="SAM" id="MobiDB-lite"/>
    </source>
</evidence>
<dbReference type="AlphaFoldDB" id="A0A3D8I4N8"/>
<sequence length="316" mass="35201">MREKTHTKNISYPSCDSKQKASEASLTSYIHKPCEKSLLDFLTTPLGYHVLGARSRGEESLQNPHTTQLLCHSEGFMPEESLLDLLTTLLVCHSEGGQSPTEESLNESLVTHRDSSPSTRVQNDNESNPQDKITSQGKLVCHHEPPIKGKESLLKTLKGTTSDSLRDSSVVSTPARADKLSYPQGKLFCHSELSQESEESLLSTKDSLNESLESPQRFFGAEAQRHDNESNPQDKITLQRKLACHSERSEESLKESLVAHRDSSAFTKPQNDKLTAFTRNPKSNASALLRHNNLTKSLVNQIAFLHSIPNFLEVRI</sequence>
<organism evidence="2 3">
    <name type="scientific">Helicobacter marmotae</name>
    <dbReference type="NCBI Taxonomy" id="152490"/>
    <lineage>
        <taxon>Bacteria</taxon>
        <taxon>Pseudomonadati</taxon>
        <taxon>Campylobacterota</taxon>
        <taxon>Epsilonproteobacteria</taxon>
        <taxon>Campylobacterales</taxon>
        <taxon>Helicobacteraceae</taxon>
        <taxon>Helicobacter</taxon>
    </lineage>
</organism>
<dbReference type="EMBL" id="NXLR01000005">
    <property type="protein sequence ID" value="RDU60099.1"/>
    <property type="molecule type" value="Genomic_DNA"/>
</dbReference>
<accession>A0A3D8I4N8</accession>
<feature type="compositionally biased region" description="Polar residues" evidence="1">
    <location>
        <begin position="116"/>
        <end position="137"/>
    </location>
</feature>
<feature type="compositionally biased region" description="Polar residues" evidence="1">
    <location>
        <begin position="96"/>
        <end position="109"/>
    </location>
</feature>
<reference evidence="2 3" key="1">
    <citation type="submission" date="2018-04" db="EMBL/GenBank/DDBJ databases">
        <title>Novel Campyloabacter and Helicobacter Species and Strains.</title>
        <authorList>
            <person name="Mannion A.J."/>
            <person name="Shen Z."/>
            <person name="Fox J.G."/>
        </authorList>
    </citation>
    <scope>NUCLEOTIDE SEQUENCE [LARGE SCALE GENOMIC DNA]</scope>
    <source>
        <strain evidence="2 3">MIT 98-6070</strain>
    </source>
</reference>
<dbReference type="Proteomes" id="UP000256599">
    <property type="component" value="Unassembled WGS sequence"/>
</dbReference>
<protein>
    <submittedName>
        <fullName evidence="2">Uncharacterized protein</fullName>
    </submittedName>
</protein>
<gene>
    <name evidence="2" type="ORF">CQA63_03865</name>
</gene>
<keyword evidence="3" id="KW-1185">Reference proteome</keyword>
<evidence type="ECO:0000313" key="3">
    <source>
        <dbReference type="Proteomes" id="UP000256599"/>
    </source>
</evidence>
<comment type="caution">
    <text evidence="2">The sequence shown here is derived from an EMBL/GenBank/DDBJ whole genome shotgun (WGS) entry which is preliminary data.</text>
</comment>
<proteinExistence type="predicted"/>
<dbReference type="RefSeq" id="WP_115511829.1">
    <property type="nucleotide sequence ID" value="NZ_NXLR01000005.1"/>
</dbReference>
<feature type="region of interest" description="Disordered" evidence="1">
    <location>
        <begin position="96"/>
        <end position="140"/>
    </location>
</feature>
<name>A0A3D8I4N8_9HELI</name>
<evidence type="ECO:0000313" key="2">
    <source>
        <dbReference type="EMBL" id="RDU60099.1"/>
    </source>
</evidence>